<dbReference type="InterPro" id="IPR044742">
    <property type="entry name" value="DEAD/DEAH_RhlB"/>
</dbReference>
<evidence type="ECO:0000259" key="9">
    <source>
        <dbReference type="PROSITE" id="PS51192"/>
    </source>
</evidence>
<dbReference type="PROSITE" id="PS51194">
    <property type="entry name" value="HELICASE_CTER"/>
    <property type="match status" value="1"/>
</dbReference>
<dbReference type="PROSITE" id="PS00039">
    <property type="entry name" value="DEAD_ATP_HELICASE"/>
    <property type="match status" value="1"/>
</dbReference>
<dbReference type="Pfam" id="PF00271">
    <property type="entry name" value="Helicase_C"/>
    <property type="match status" value="1"/>
</dbReference>
<evidence type="ECO:0000256" key="4">
    <source>
        <dbReference type="ARBA" id="ARBA00022840"/>
    </source>
</evidence>
<evidence type="ECO:0000256" key="5">
    <source>
        <dbReference type="ARBA" id="ARBA00038437"/>
    </source>
</evidence>
<dbReference type="PANTHER" id="PTHR47959:SF13">
    <property type="entry name" value="ATP-DEPENDENT RNA HELICASE RHLE"/>
    <property type="match status" value="1"/>
</dbReference>
<keyword evidence="3 7" id="KW-0347">Helicase</keyword>
<evidence type="ECO:0000313" key="13">
    <source>
        <dbReference type="Proteomes" id="UP000177811"/>
    </source>
</evidence>
<evidence type="ECO:0000256" key="2">
    <source>
        <dbReference type="ARBA" id="ARBA00022801"/>
    </source>
</evidence>
<dbReference type="PANTHER" id="PTHR47959">
    <property type="entry name" value="ATP-DEPENDENT RNA HELICASE RHLE-RELATED"/>
    <property type="match status" value="1"/>
</dbReference>
<dbReference type="GO" id="GO:0016787">
    <property type="term" value="F:hydrolase activity"/>
    <property type="evidence" value="ECO:0007669"/>
    <property type="project" value="UniProtKB-KW"/>
</dbReference>
<organism evidence="12 13">
    <name type="scientific">Candidatus Sungbacteria bacterium RIFCSPHIGHO2_02_FULL_51_29</name>
    <dbReference type="NCBI Taxonomy" id="1802273"/>
    <lineage>
        <taxon>Bacteria</taxon>
        <taxon>Candidatus Sungiibacteriota</taxon>
    </lineage>
</organism>
<keyword evidence="2 7" id="KW-0378">Hydrolase</keyword>
<evidence type="ECO:0000256" key="7">
    <source>
        <dbReference type="RuleBase" id="RU000492"/>
    </source>
</evidence>
<feature type="region of interest" description="Disordered" evidence="8">
    <location>
        <begin position="413"/>
        <end position="443"/>
    </location>
</feature>
<dbReference type="CDD" id="cd18787">
    <property type="entry name" value="SF2_C_DEAD"/>
    <property type="match status" value="1"/>
</dbReference>
<dbReference type="GO" id="GO:0003676">
    <property type="term" value="F:nucleic acid binding"/>
    <property type="evidence" value="ECO:0007669"/>
    <property type="project" value="InterPro"/>
</dbReference>
<comment type="caution">
    <text evidence="12">The sequence shown here is derived from an EMBL/GenBank/DDBJ whole genome shotgun (WGS) entry which is preliminary data.</text>
</comment>
<proteinExistence type="inferred from homology"/>
<dbReference type="AlphaFoldDB" id="A0A1G2KTI8"/>
<protein>
    <recommendedName>
        <fullName evidence="14">DEAD/DEAH box helicase</fullName>
    </recommendedName>
</protein>
<feature type="domain" description="Helicase ATP-binding" evidence="9">
    <location>
        <begin position="67"/>
        <end position="235"/>
    </location>
</feature>
<evidence type="ECO:0000313" key="12">
    <source>
        <dbReference type="EMBL" id="OHA02544.1"/>
    </source>
</evidence>
<evidence type="ECO:0000256" key="1">
    <source>
        <dbReference type="ARBA" id="ARBA00022741"/>
    </source>
</evidence>
<feature type="domain" description="Helicase C-terminal" evidence="10">
    <location>
        <begin position="261"/>
        <end position="407"/>
    </location>
</feature>
<gene>
    <name evidence="12" type="ORF">A3C16_01235</name>
</gene>
<evidence type="ECO:0008006" key="14">
    <source>
        <dbReference type="Google" id="ProtNLM"/>
    </source>
</evidence>
<dbReference type="Gene3D" id="3.40.50.300">
    <property type="entry name" value="P-loop containing nucleotide triphosphate hydrolases"/>
    <property type="match status" value="2"/>
</dbReference>
<evidence type="ECO:0000256" key="6">
    <source>
        <dbReference type="PROSITE-ProRule" id="PRU00552"/>
    </source>
</evidence>
<name>A0A1G2KTI8_9BACT</name>
<dbReference type="InterPro" id="IPR027417">
    <property type="entry name" value="P-loop_NTPase"/>
</dbReference>
<dbReference type="GO" id="GO:0005524">
    <property type="term" value="F:ATP binding"/>
    <property type="evidence" value="ECO:0007669"/>
    <property type="project" value="UniProtKB-KW"/>
</dbReference>
<feature type="compositionally biased region" description="Basic residues" evidence="8">
    <location>
        <begin position="424"/>
        <end position="433"/>
    </location>
</feature>
<dbReference type="SMART" id="SM00490">
    <property type="entry name" value="HELICc"/>
    <property type="match status" value="1"/>
</dbReference>
<dbReference type="Proteomes" id="UP000177811">
    <property type="component" value="Unassembled WGS sequence"/>
</dbReference>
<dbReference type="InterPro" id="IPR001650">
    <property type="entry name" value="Helicase_C-like"/>
</dbReference>
<evidence type="ECO:0000256" key="3">
    <source>
        <dbReference type="ARBA" id="ARBA00022806"/>
    </source>
</evidence>
<reference evidence="12 13" key="1">
    <citation type="journal article" date="2016" name="Nat. Commun.">
        <title>Thousands of microbial genomes shed light on interconnected biogeochemical processes in an aquifer system.</title>
        <authorList>
            <person name="Anantharaman K."/>
            <person name="Brown C.T."/>
            <person name="Hug L.A."/>
            <person name="Sharon I."/>
            <person name="Castelle C.J."/>
            <person name="Probst A.J."/>
            <person name="Thomas B.C."/>
            <person name="Singh A."/>
            <person name="Wilkins M.J."/>
            <person name="Karaoz U."/>
            <person name="Brodie E.L."/>
            <person name="Williams K.H."/>
            <person name="Hubbard S.S."/>
            <person name="Banfield J.F."/>
        </authorList>
    </citation>
    <scope>NUCLEOTIDE SEQUENCE [LARGE SCALE GENOMIC DNA]</scope>
</reference>
<feature type="short sequence motif" description="Q motif" evidence="6">
    <location>
        <begin position="36"/>
        <end position="64"/>
    </location>
</feature>
<dbReference type="InterPro" id="IPR000629">
    <property type="entry name" value="RNA-helicase_DEAD-box_CS"/>
</dbReference>
<evidence type="ECO:0000259" key="11">
    <source>
        <dbReference type="PROSITE" id="PS51195"/>
    </source>
</evidence>
<keyword evidence="1 7" id="KW-0547">Nucleotide-binding</keyword>
<sequence>MSEFLCAWRALVIRAVGSILEGVVFPMNQHQTQEASGFYGLGLAPALLDILARLRYVRPTPIQQKAIPVAMEGKDVVGIAQTGTGKTLAFGLPMIQRLAQTKGRGLVVLPTRELALQVDEVFQKIGRGLGLRTAVLIGGLSLGPQVHAISKNPHVIIATPGRLIDHMNQKNVRLDGITVLVLDEADRMLDMGFMPQIQKILSALPKNRQTMLFSATMPSEIMRIASGHMKLPIRVEIAPAGSTAERVTQELFIVAKDKKINLLAKVLETHNGSTLVFSRTKHGAKRITRQLKSLGLSAAEIHSNKSLNQRREALDGFKTGKYRVLVATDIASRGIDVMGIELVVNFDLPSTSDDYVHRIGRTARAGAGGHAITFAMPDEQHEVRAIERLIRKPLPISKLPEVLPHIPAPTLPAFREDRGAYPRRGGRPFHQRSRGGQGMGRRR</sequence>
<dbReference type="PROSITE" id="PS51192">
    <property type="entry name" value="HELICASE_ATP_BIND_1"/>
    <property type="match status" value="1"/>
</dbReference>
<dbReference type="SMART" id="SM00487">
    <property type="entry name" value="DEXDc"/>
    <property type="match status" value="1"/>
</dbReference>
<dbReference type="EMBL" id="MHQL01000031">
    <property type="protein sequence ID" value="OHA02544.1"/>
    <property type="molecule type" value="Genomic_DNA"/>
</dbReference>
<dbReference type="InterPro" id="IPR014001">
    <property type="entry name" value="Helicase_ATP-bd"/>
</dbReference>
<dbReference type="Pfam" id="PF00270">
    <property type="entry name" value="DEAD"/>
    <property type="match status" value="1"/>
</dbReference>
<dbReference type="InterPro" id="IPR014014">
    <property type="entry name" value="RNA_helicase_DEAD_Q_motif"/>
</dbReference>
<keyword evidence="4 7" id="KW-0067">ATP-binding</keyword>
<evidence type="ECO:0000256" key="8">
    <source>
        <dbReference type="SAM" id="MobiDB-lite"/>
    </source>
</evidence>
<accession>A0A1G2KTI8</accession>
<evidence type="ECO:0000259" key="10">
    <source>
        <dbReference type="PROSITE" id="PS51194"/>
    </source>
</evidence>
<dbReference type="InterPro" id="IPR050079">
    <property type="entry name" value="DEAD_box_RNA_helicase"/>
</dbReference>
<feature type="domain" description="DEAD-box RNA helicase Q" evidence="11">
    <location>
        <begin position="36"/>
        <end position="64"/>
    </location>
</feature>
<dbReference type="PROSITE" id="PS51195">
    <property type="entry name" value="Q_MOTIF"/>
    <property type="match status" value="1"/>
</dbReference>
<comment type="similarity">
    <text evidence="5 7">Belongs to the DEAD box helicase family.</text>
</comment>
<dbReference type="GO" id="GO:0003724">
    <property type="term" value="F:RNA helicase activity"/>
    <property type="evidence" value="ECO:0007669"/>
    <property type="project" value="InterPro"/>
</dbReference>
<dbReference type="SUPFAM" id="SSF52540">
    <property type="entry name" value="P-loop containing nucleoside triphosphate hydrolases"/>
    <property type="match status" value="1"/>
</dbReference>
<dbReference type="InterPro" id="IPR011545">
    <property type="entry name" value="DEAD/DEAH_box_helicase_dom"/>
</dbReference>
<dbReference type="CDD" id="cd00268">
    <property type="entry name" value="DEADc"/>
    <property type="match status" value="1"/>
</dbReference>
<dbReference type="GO" id="GO:0005829">
    <property type="term" value="C:cytosol"/>
    <property type="evidence" value="ECO:0007669"/>
    <property type="project" value="TreeGrafter"/>
</dbReference>